<accession>A0A9P6FT02</accession>
<proteinExistence type="predicted"/>
<dbReference type="EMBL" id="JAABOA010001774">
    <property type="protein sequence ID" value="KAF9580919.1"/>
    <property type="molecule type" value="Genomic_DNA"/>
</dbReference>
<evidence type="ECO:0000313" key="3">
    <source>
        <dbReference type="EMBL" id="KAF9580919.1"/>
    </source>
</evidence>
<dbReference type="OrthoDB" id="337038at2759"/>
<protein>
    <recommendedName>
        <fullName evidence="2">SCP domain-containing protein</fullName>
    </recommendedName>
</protein>
<dbReference type="PROSITE" id="PS01010">
    <property type="entry name" value="CRISP_2"/>
    <property type="match status" value="1"/>
</dbReference>
<dbReference type="Proteomes" id="UP000780801">
    <property type="component" value="Unassembled WGS sequence"/>
</dbReference>
<dbReference type="PRINTS" id="PR00837">
    <property type="entry name" value="V5TPXLIKE"/>
</dbReference>
<dbReference type="GO" id="GO:0005576">
    <property type="term" value="C:extracellular region"/>
    <property type="evidence" value="ECO:0007669"/>
    <property type="project" value="InterPro"/>
</dbReference>
<feature type="signal peptide" evidence="1">
    <location>
        <begin position="1"/>
        <end position="19"/>
    </location>
</feature>
<dbReference type="AlphaFoldDB" id="A0A9P6FT02"/>
<dbReference type="InterPro" id="IPR035940">
    <property type="entry name" value="CAP_sf"/>
</dbReference>
<evidence type="ECO:0000256" key="1">
    <source>
        <dbReference type="SAM" id="SignalP"/>
    </source>
</evidence>
<dbReference type="PROSITE" id="PS01009">
    <property type="entry name" value="CRISP_1"/>
    <property type="match status" value="1"/>
</dbReference>
<evidence type="ECO:0000313" key="4">
    <source>
        <dbReference type="Proteomes" id="UP000780801"/>
    </source>
</evidence>
<feature type="domain" description="SCP" evidence="2">
    <location>
        <begin position="91"/>
        <end position="213"/>
    </location>
</feature>
<sequence length="225" mass="24383">MKFTLALASVVALVASVSAAPAVDVAESQGRSLYPMAFIDQGHGVFAPMSVEQIASYQPGDPTPLAEEPIPDFNAEDTRDPMMSASALTEDEKNAIVAKHNEVRALHGSPPLTWDDKLATFGDNWIQKCQFKHSGGPYGENLAAGYKDFVSGVQAWYDEVKSYNFNLPGFGSNTGHFTQVVWKGTTAVGCAKKVCPSWTIYICNYSPRGNIVNLGYFKDNVPPLV</sequence>
<dbReference type="Gene3D" id="3.40.33.10">
    <property type="entry name" value="CAP"/>
    <property type="match status" value="1"/>
</dbReference>
<dbReference type="SUPFAM" id="SSF55797">
    <property type="entry name" value="PR-1-like"/>
    <property type="match status" value="1"/>
</dbReference>
<keyword evidence="1" id="KW-0732">Signal</keyword>
<feature type="chain" id="PRO_5040420827" description="SCP domain-containing protein" evidence="1">
    <location>
        <begin position="20"/>
        <end position="225"/>
    </location>
</feature>
<keyword evidence="4" id="KW-1185">Reference proteome</keyword>
<dbReference type="InterPro" id="IPR018244">
    <property type="entry name" value="Allrgn_V5/Tpx1_CS"/>
</dbReference>
<dbReference type="InterPro" id="IPR001283">
    <property type="entry name" value="CRISP-related"/>
</dbReference>
<name>A0A9P6FT02_9FUNG</name>
<reference evidence="3" key="1">
    <citation type="journal article" date="2020" name="Fungal Divers.">
        <title>Resolving the Mortierellaceae phylogeny through synthesis of multi-gene phylogenetics and phylogenomics.</title>
        <authorList>
            <person name="Vandepol N."/>
            <person name="Liber J."/>
            <person name="Desiro A."/>
            <person name="Na H."/>
            <person name="Kennedy M."/>
            <person name="Barry K."/>
            <person name="Grigoriev I.V."/>
            <person name="Miller A.N."/>
            <person name="O'Donnell K."/>
            <person name="Stajich J.E."/>
            <person name="Bonito G."/>
        </authorList>
    </citation>
    <scope>NUCLEOTIDE SEQUENCE</scope>
    <source>
        <strain evidence="3">KOD1015</strain>
    </source>
</reference>
<dbReference type="SMART" id="SM00198">
    <property type="entry name" value="SCP"/>
    <property type="match status" value="1"/>
</dbReference>
<comment type="caution">
    <text evidence="3">The sequence shown here is derived from an EMBL/GenBank/DDBJ whole genome shotgun (WGS) entry which is preliminary data.</text>
</comment>
<dbReference type="Pfam" id="PF00188">
    <property type="entry name" value="CAP"/>
    <property type="match status" value="1"/>
</dbReference>
<gene>
    <name evidence="3" type="ORF">BGW38_002245</name>
</gene>
<dbReference type="PANTHER" id="PTHR10334">
    <property type="entry name" value="CYSTEINE-RICH SECRETORY PROTEIN-RELATED"/>
    <property type="match status" value="1"/>
</dbReference>
<organism evidence="3 4">
    <name type="scientific">Lunasporangiospora selenospora</name>
    <dbReference type="NCBI Taxonomy" id="979761"/>
    <lineage>
        <taxon>Eukaryota</taxon>
        <taxon>Fungi</taxon>
        <taxon>Fungi incertae sedis</taxon>
        <taxon>Mucoromycota</taxon>
        <taxon>Mortierellomycotina</taxon>
        <taxon>Mortierellomycetes</taxon>
        <taxon>Mortierellales</taxon>
        <taxon>Mortierellaceae</taxon>
        <taxon>Lunasporangiospora</taxon>
    </lineage>
</organism>
<dbReference type="InterPro" id="IPR014044">
    <property type="entry name" value="CAP_dom"/>
</dbReference>
<evidence type="ECO:0000259" key="2">
    <source>
        <dbReference type="SMART" id="SM00198"/>
    </source>
</evidence>